<dbReference type="AlphaFoldDB" id="G7WLA4"/>
<organism evidence="1 2">
    <name type="scientific">Methanothrix harundinacea (strain 6Ac)</name>
    <name type="common">Methanosaeta harundinacea</name>
    <dbReference type="NCBI Taxonomy" id="1110509"/>
    <lineage>
        <taxon>Archaea</taxon>
        <taxon>Methanobacteriati</taxon>
        <taxon>Methanobacteriota</taxon>
        <taxon>Stenosarchaea group</taxon>
        <taxon>Methanomicrobia</taxon>
        <taxon>Methanotrichales</taxon>
        <taxon>Methanotrichaceae</taxon>
        <taxon>Methanothrix</taxon>
    </lineage>
</organism>
<keyword evidence="2" id="KW-1185">Reference proteome</keyword>
<dbReference type="EMBL" id="CP003117">
    <property type="protein sequence ID" value="AET64207.1"/>
    <property type="molecule type" value="Genomic_DNA"/>
</dbReference>
<reference evidence="1 2" key="1">
    <citation type="journal article" date="2012" name="PLoS ONE">
        <title>The genome characteristics and predicted function of methyl-group oxidation pathway in the obligate aceticlastic methanogens, Methanosaeta spp.</title>
        <authorList>
            <person name="Zhu J."/>
            <person name="Zheng H."/>
            <person name="Ai G."/>
            <person name="Zhang G."/>
            <person name="Liu D."/>
            <person name="Liu X."/>
            <person name="Dong X."/>
        </authorList>
    </citation>
    <scope>NUCLEOTIDE SEQUENCE [LARGE SCALE GENOMIC DNA]</scope>
    <source>
        <strain evidence="1 2">6Ac</strain>
    </source>
</reference>
<accession>G7WLA4</accession>
<proteinExistence type="predicted"/>
<name>G7WLA4_METH6</name>
<sequence>MVCIFHQNMRVFGGGSPVRNGAYSGAFAAITAALPPGTGPISVAGFTEITNGATSNAALGPLCVNLGTNFYATVACGETALAHGPEFIGIGINAAYTIVSIGRILINSNNGIKLIHDISSALPPTPLWRNEVPGGSTRDYRGLVYVVIQNAALNRIAVGFLHNLYTFEDQKILVMGNVPLMAFLMASNPMMPVGGHIYIGGDFNTLPDVSRGTRRTGIVYNYSAGGATTISGNIYDYWYSEIPHGGPLPVPSVHYNTMSPVYPPVNLSDHAAITLTI</sequence>
<dbReference type="Proteomes" id="UP000005877">
    <property type="component" value="Chromosome"/>
</dbReference>
<evidence type="ECO:0000313" key="1">
    <source>
        <dbReference type="EMBL" id="AET64207.1"/>
    </source>
</evidence>
<evidence type="ECO:0008006" key="3">
    <source>
        <dbReference type="Google" id="ProtNLM"/>
    </source>
</evidence>
<gene>
    <name evidence="1" type="ordered locus">Mhar_0835</name>
</gene>
<protein>
    <recommendedName>
        <fullName evidence="3">Endonuclease/exonuclease/phosphatase domain-containing protein</fullName>
    </recommendedName>
</protein>
<dbReference type="RefSeq" id="WP_014586392.1">
    <property type="nucleotide sequence ID" value="NC_017527.1"/>
</dbReference>
<dbReference type="STRING" id="1110509.Mhar_0835"/>
<evidence type="ECO:0000313" key="2">
    <source>
        <dbReference type="Proteomes" id="UP000005877"/>
    </source>
</evidence>
<dbReference type="GeneID" id="41009162"/>
<dbReference type="HOGENOM" id="CLU_1003292_0_0_2"/>
<dbReference type="KEGG" id="mhi:Mhar_0835"/>